<dbReference type="Pfam" id="PF06051">
    <property type="entry name" value="DUF928"/>
    <property type="match status" value="1"/>
</dbReference>
<comment type="caution">
    <text evidence="2">The sequence shown here is derived from an EMBL/GenBank/DDBJ whole genome shotgun (WGS) entry which is preliminary data.</text>
</comment>
<feature type="chain" id="PRO_5037181409" evidence="1">
    <location>
        <begin position="25"/>
        <end position="248"/>
    </location>
</feature>
<evidence type="ECO:0000256" key="1">
    <source>
        <dbReference type="SAM" id="SignalP"/>
    </source>
</evidence>
<proteinExistence type="predicted"/>
<dbReference type="AlphaFoldDB" id="A0A928VTZ9"/>
<evidence type="ECO:0000313" key="3">
    <source>
        <dbReference type="Proteomes" id="UP000625316"/>
    </source>
</evidence>
<sequence>MQLVPSMLKILTIALVGSAVNVLAIQTEVVAQSNRPKHTQRKPKRKKLRRFGGRVPVRLKGGRKGVCDRTVTQPFSAAVPENALSATKTPQFAIWIPDQTTNNPMRAKVRIKQKNRNVMPPMAVKIVDTPRYVTFQVPPAANIQPGQTYRWSFEVTCANSEKDRLYGQFTYEPASEALKSALSRAKTASQQARIYEKNDYVLDALAVLLAAKSDDQMAEKTWNHLLQQWDWQTGETQSQLPSKTNGDQ</sequence>
<gene>
    <name evidence="2" type="ORF">IQ266_22745</name>
</gene>
<dbReference type="RefSeq" id="WP_264327377.1">
    <property type="nucleotide sequence ID" value="NZ_JADEXQ010000111.1"/>
</dbReference>
<dbReference type="InterPro" id="IPR010328">
    <property type="entry name" value="DUF928"/>
</dbReference>
<dbReference type="EMBL" id="JADEXQ010000111">
    <property type="protein sequence ID" value="MBE9032560.1"/>
    <property type="molecule type" value="Genomic_DNA"/>
</dbReference>
<keyword evidence="1" id="KW-0732">Signal</keyword>
<organism evidence="2 3">
    <name type="scientific">Romeriopsis navalis LEGE 11480</name>
    <dbReference type="NCBI Taxonomy" id="2777977"/>
    <lineage>
        <taxon>Bacteria</taxon>
        <taxon>Bacillati</taxon>
        <taxon>Cyanobacteriota</taxon>
        <taxon>Cyanophyceae</taxon>
        <taxon>Leptolyngbyales</taxon>
        <taxon>Leptolyngbyaceae</taxon>
        <taxon>Romeriopsis</taxon>
        <taxon>Romeriopsis navalis</taxon>
    </lineage>
</organism>
<reference evidence="2" key="1">
    <citation type="submission" date="2020-10" db="EMBL/GenBank/DDBJ databases">
        <authorList>
            <person name="Castelo-Branco R."/>
            <person name="Eusebio N."/>
            <person name="Adriana R."/>
            <person name="Vieira A."/>
            <person name="Brugerolle De Fraissinette N."/>
            <person name="Rezende De Castro R."/>
            <person name="Schneider M.P."/>
            <person name="Vasconcelos V."/>
            <person name="Leao P.N."/>
        </authorList>
    </citation>
    <scope>NUCLEOTIDE SEQUENCE</scope>
    <source>
        <strain evidence="2">LEGE 11480</strain>
    </source>
</reference>
<protein>
    <submittedName>
        <fullName evidence="2">DUF928 domain-containing protein</fullName>
    </submittedName>
</protein>
<accession>A0A928VTZ9</accession>
<feature type="signal peptide" evidence="1">
    <location>
        <begin position="1"/>
        <end position="24"/>
    </location>
</feature>
<keyword evidence="3" id="KW-1185">Reference proteome</keyword>
<evidence type="ECO:0000313" key="2">
    <source>
        <dbReference type="EMBL" id="MBE9032560.1"/>
    </source>
</evidence>
<name>A0A928VTZ9_9CYAN</name>
<dbReference type="Proteomes" id="UP000625316">
    <property type="component" value="Unassembled WGS sequence"/>
</dbReference>